<organism evidence="2 3">
    <name type="scientific">Haloarcula terrestris</name>
    <dbReference type="NCBI Taxonomy" id="2950533"/>
    <lineage>
        <taxon>Archaea</taxon>
        <taxon>Methanobacteriati</taxon>
        <taxon>Methanobacteriota</taxon>
        <taxon>Stenosarchaea group</taxon>
        <taxon>Halobacteria</taxon>
        <taxon>Halobacteriales</taxon>
        <taxon>Haloarculaceae</taxon>
        <taxon>Haloarcula</taxon>
    </lineage>
</organism>
<keyword evidence="3" id="KW-1185">Reference proteome</keyword>
<proteinExistence type="predicted"/>
<evidence type="ECO:0000256" key="1">
    <source>
        <dbReference type="SAM" id="Phobius"/>
    </source>
</evidence>
<reference evidence="2 3" key="1">
    <citation type="submission" date="2022-06" db="EMBL/GenBank/DDBJ databases">
        <title>Haloarcula sp. a new haloarchaeum isolate from saline soil.</title>
        <authorList>
            <person name="Strakova D."/>
            <person name="Galisteo C."/>
            <person name="Sanchez-Porro C."/>
            <person name="Ventosa A."/>
        </authorList>
    </citation>
    <scope>NUCLEOTIDE SEQUENCE [LARGE SCALE GENOMIC DNA]</scope>
    <source>
        <strain evidence="2 3">S1AR25-5A</strain>
    </source>
</reference>
<evidence type="ECO:0000313" key="2">
    <source>
        <dbReference type="EMBL" id="MDS0222437.1"/>
    </source>
</evidence>
<accession>A0AAE4F0B7</accession>
<dbReference type="AlphaFoldDB" id="A0AAE4F0B7"/>
<dbReference type="EMBL" id="JAMQOM010000005">
    <property type="protein sequence ID" value="MDS0222437.1"/>
    <property type="molecule type" value="Genomic_DNA"/>
</dbReference>
<keyword evidence="1" id="KW-1133">Transmembrane helix</keyword>
<dbReference type="Pfam" id="PF19851">
    <property type="entry name" value="DUF6326"/>
    <property type="match status" value="1"/>
</dbReference>
<keyword evidence="1" id="KW-0812">Transmembrane</keyword>
<sequence>MAPSKPQADQSTTAEPKSGVLEDNQIDVKLKLAGLWTSFMFLYVYVDVLGFYKPGTIEDILIGQVFTFQISPLFIMIALVSVTIPALMVALSLTLPARVNRWTNIVLGILYIPYSLFNLAGAGSWPHYYFGAGVEVVLLALVLWYAWKWPRTPVDATQRAEANDRKTVQPQDF</sequence>
<protein>
    <submittedName>
        <fullName evidence="2">DUF6326 family protein</fullName>
    </submittedName>
</protein>
<name>A0AAE4F0B7_9EURY</name>
<keyword evidence="1" id="KW-0472">Membrane</keyword>
<feature type="transmembrane region" description="Helical" evidence="1">
    <location>
        <begin position="72"/>
        <end position="95"/>
    </location>
</feature>
<evidence type="ECO:0000313" key="3">
    <source>
        <dbReference type="Proteomes" id="UP001253439"/>
    </source>
</evidence>
<dbReference type="Proteomes" id="UP001253439">
    <property type="component" value="Unassembled WGS sequence"/>
</dbReference>
<gene>
    <name evidence="2" type="ORF">NDI54_13905</name>
</gene>
<feature type="transmembrane region" description="Helical" evidence="1">
    <location>
        <begin position="32"/>
        <end position="52"/>
    </location>
</feature>
<feature type="transmembrane region" description="Helical" evidence="1">
    <location>
        <begin position="128"/>
        <end position="147"/>
    </location>
</feature>
<feature type="transmembrane region" description="Helical" evidence="1">
    <location>
        <begin position="102"/>
        <end position="122"/>
    </location>
</feature>
<dbReference type="InterPro" id="IPR046289">
    <property type="entry name" value="DUF6326"/>
</dbReference>
<dbReference type="RefSeq" id="WP_310897053.1">
    <property type="nucleotide sequence ID" value="NZ_JAMQOM010000005.1"/>
</dbReference>
<comment type="caution">
    <text evidence="2">The sequence shown here is derived from an EMBL/GenBank/DDBJ whole genome shotgun (WGS) entry which is preliminary data.</text>
</comment>